<evidence type="ECO:0000256" key="3">
    <source>
        <dbReference type="ARBA" id="ARBA00022692"/>
    </source>
</evidence>
<dbReference type="PANTHER" id="PTHR30294">
    <property type="entry name" value="MEMBRANE COMPONENT OF ABC TRANSPORTER YHHJ-RELATED"/>
    <property type="match status" value="1"/>
</dbReference>
<evidence type="ECO:0000256" key="4">
    <source>
        <dbReference type="ARBA" id="ARBA00022989"/>
    </source>
</evidence>
<keyword evidence="4 6" id="KW-1133">Transmembrane helix</keyword>
<dbReference type="GO" id="GO:0005886">
    <property type="term" value="C:plasma membrane"/>
    <property type="evidence" value="ECO:0007669"/>
    <property type="project" value="UniProtKB-SubCell"/>
</dbReference>
<evidence type="ECO:0000313" key="8">
    <source>
        <dbReference type="EMBL" id="NKY03169.1"/>
    </source>
</evidence>
<feature type="transmembrane region" description="Helical" evidence="6">
    <location>
        <begin position="362"/>
        <end position="384"/>
    </location>
</feature>
<feature type="domain" description="ABC-2 type transporter transmembrane" evidence="7">
    <location>
        <begin position="38"/>
        <end position="384"/>
    </location>
</feature>
<feature type="transmembrane region" description="Helical" evidence="6">
    <location>
        <begin position="266"/>
        <end position="291"/>
    </location>
</feature>
<dbReference type="AlphaFoldDB" id="A0A846WP32"/>
<comment type="subcellular location">
    <subcellularLocation>
        <location evidence="1">Cell membrane</location>
        <topology evidence="1">Multi-pass membrane protein</topology>
    </subcellularLocation>
</comment>
<dbReference type="RefSeq" id="WP_006368241.1">
    <property type="nucleotide sequence ID" value="NZ_CP073075.1"/>
</dbReference>
<proteinExistence type="predicted"/>
<gene>
    <name evidence="8" type="ORF">HGA05_16490</name>
</gene>
<keyword evidence="2" id="KW-1003">Cell membrane</keyword>
<protein>
    <submittedName>
        <fullName evidence="8">ABC transporter permease</fullName>
    </submittedName>
</protein>
<reference evidence="8 9" key="1">
    <citation type="submission" date="2020-04" db="EMBL/GenBank/DDBJ databases">
        <title>MicrobeNet Type strains.</title>
        <authorList>
            <person name="Nicholson A.C."/>
        </authorList>
    </citation>
    <scope>NUCLEOTIDE SEQUENCE [LARGE SCALE GENOMIC DNA]</scope>
    <source>
        <strain evidence="8 9">ATCC BAA-14</strain>
    </source>
</reference>
<dbReference type="GO" id="GO:0140359">
    <property type="term" value="F:ABC-type transporter activity"/>
    <property type="evidence" value="ECO:0007669"/>
    <property type="project" value="InterPro"/>
</dbReference>
<organism evidence="8 9">
    <name type="scientific">Gordonia polyisoprenivorans</name>
    <dbReference type="NCBI Taxonomy" id="84595"/>
    <lineage>
        <taxon>Bacteria</taxon>
        <taxon>Bacillati</taxon>
        <taxon>Actinomycetota</taxon>
        <taxon>Actinomycetes</taxon>
        <taxon>Mycobacteriales</taxon>
        <taxon>Gordoniaceae</taxon>
        <taxon>Gordonia</taxon>
    </lineage>
</organism>
<dbReference type="PANTHER" id="PTHR30294:SF29">
    <property type="entry name" value="MULTIDRUG ABC TRANSPORTER PERMEASE YBHS-RELATED"/>
    <property type="match status" value="1"/>
</dbReference>
<accession>A0A846WP32</accession>
<feature type="transmembrane region" description="Helical" evidence="6">
    <location>
        <begin position="233"/>
        <end position="259"/>
    </location>
</feature>
<evidence type="ECO:0000256" key="5">
    <source>
        <dbReference type="ARBA" id="ARBA00023136"/>
    </source>
</evidence>
<sequence length="408" mass="42331">MSTPTQTLPPTAPDGGAGAMTSVWLIAEREISTRARTKSFLWSTIALMLVIVIGLIVWKAFSGGGTDTDKVGIVGADTSLSTTVTEVGKAAGTPVSVQTVDSPAQARSQVDSGDLDGAIVVGPSGSFTLISKNGLSDTLSGVLRSSISQTTLATGLAERGVDAADLPRATIAEDQTQPAKPDNGQRIIIAIVGAMLLIMAIMLGGNMIAVGVVEEKTSRIVELLLATVKPLHLMWGKILGIGVVALGQVVVLGATALIAGAATGMLTIAGTAVGMFAATLIWFLLGFVFFATLYAAAGALVSRQEELGSTIMPLTVLSMAVMYAGIFGIQALDSTFIQVLTWIPPFSAVLVPIRIATGDTDAMQIVITLILMIAACAVATWIAARIYQRSILRTGSRVKWSEALSMTR</sequence>
<evidence type="ECO:0000256" key="1">
    <source>
        <dbReference type="ARBA" id="ARBA00004651"/>
    </source>
</evidence>
<dbReference type="OMA" id="FGYLIMM"/>
<evidence type="ECO:0000313" key="9">
    <source>
        <dbReference type="Proteomes" id="UP000563898"/>
    </source>
</evidence>
<evidence type="ECO:0000256" key="6">
    <source>
        <dbReference type="SAM" id="Phobius"/>
    </source>
</evidence>
<comment type="caution">
    <text evidence="8">The sequence shown here is derived from an EMBL/GenBank/DDBJ whole genome shotgun (WGS) entry which is preliminary data.</text>
</comment>
<evidence type="ECO:0000256" key="2">
    <source>
        <dbReference type="ARBA" id="ARBA00022475"/>
    </source>
</evidence>
<name>A0A846WP32_9ACTN</name>
<dbReference type="EMBL" id="JAAXPC010000009">
    <property type="protein sequence ID" value="NKY03169.1"/>
    <property type="molecule type" value="Genomic_DNA"/>
</dbReference>
<feature type="transmembrane region" description="Helical" evidence="6">
    <location>
        <begin position="40"/>
        <end position="61"/>
    </location>
</feature>
<feature type="transmembrane region" description="Helical" evidence="6">
    <location>
        <begin position="187"/>
        <end position="213"/>
    </location>
</feature>
<feature type="transmembrane region" description="Helical" evidence="6">
    <location>
        <begin position="311"/>
        <end position="329"/>
    </location>
</feature>
<dbReference type="InterPro" id="IPR013525">
    <property type="entry name" value="ABC2_TM"/>
</dbReference>
<evidence type="ECO:0000259" key="7">
    <source>
        <dbReference type="Pfam" id="PF12698"/>
    </source>
</evidence>
<dbReference type="Proteomes" id="UP000563898">
    <property type="component" value="Unassembled WGS sequence"/>
</dbReference>
<dbReference type="Pfam" id="PF12698">
    <property type="entry name" value="ABC2_membrane_3"/>
    <property type="match status" value="1"/>
</dbReference>
<dbReference type="GeneID" id="90160933"/>
<keyword evidence="3 6" id="KW-0812">Transmembrane</keyword>
<keyword evidence="5 6" id="KW-0472">Membrane</keyword>
<feature type="transmembrane region" description="Helical" evidence="6">
    <location>
        <begin position="336"/>
        <end position="356"/>
    </location>
</feature>
<dbReference type="InterPro" id="IPR051449">
    <property type="entry name" value="ABC-2_transporter_component"/>
</dbReference>